<feature type="region of interest" description="Disordered" evidence="1">
    <location>
        <begin position="525"/>
        <end position="550"/>
    </location>
</feature>
<sequence length="550" mass="60570">MGVVNPIVQDVSKHPDHRQVATFFLGWVFITAINNMATSTFLQNVAARIFSRSHRSSQKDNPEIDDASGLLFNLTSDCPVLLFLLSLFFMSASIACFTSLLSFHSETGALCSFVAAWGGLSVLFARVVALFLLLFALRRLGIKRLETFIYLVWILCGLGLDFVNYAVGTGTLTEDDHLEIFLCYRKHVLPTSLAASSVFSLLEIYVVGRTLVLTHSQRRREWLQIVQACSLMVFDLLTIVPSAIFIGVLGEFIPFSVGSVLILGKSLYLSTETSSAFDSVTPSSEFSEDLPFEKHDDRQMIPMPPRMSRFPLGPITRPLSPIASLPMHPYSAQCLDDPRMVGERWLNGYDTVRSSRSVDTRTARSIDEAVFQVAQRSRPLPIYCEAKGSPLSGPQTSSISSSSRFMGLSMDNHIAPLARPRLIVVPSNMSVDLDVKPDTPVSGMRDSVAYDPLLKSRFSVSTASMSLVTTSSLLLSSDIRRHLTGSSVGSNGSESVKAPSMLERSMQFQGAGHLNITQSRRSMLSNESRTCFNSSPQALPWPEKETRPGV</sequence>
<dbReference type="Proteomes" id="UP000812287">
    <property type="component" value="Unassembled WGS sequence"/>
</dbReference>
<keyword evidence="2" id="KW-0812">Transmembrane</keyword>
<evidence type="ECO:0000256" key="1">
    <source>
        <dbReference type="SAM" id="MobiDB-lite"/>
    </source>
</evidence>
<dbReference type="EMBL" id="MU250528">
    <property type="protein sequence ID" value="KAG7449161.1"/>
    <property type="molecule type" value="Genomic_DNA"/>
</dbReference>
<protein>
    <recommendedName>
        <fullName evidence="5">Transmembrane protein</fullName>
    </recommendedName>
</protein>
<evidence type="ECO:0000256" key="2">
    <source>
        <dbReference type="SAM" id="Phobius"/>
    </source>
</evidence>
<feature type="compositionally biased region" description="Polar residues" evidence="1">
    <location>
        <begin position="525"/>
        <end position="537"/>
    </location>
</feature>
<dbReference type="AlphaFoldDB" id="A0A9P7VX54"/>
<feature type="transmembrane region" description="Helical" evidence="2">
    <location>
        <begin position="148"/>
        <end position="167"/>
    </location>
</feature>
<keyword evidence="2" id="KW-0472">Membrane</keyword>
<reference evidence="3" key="1">
    <citation type="submission" date="2020-11" db="EMBL/GenBank/DDBJ databases">
        <title>Adaptations for nitrogen fixation in a non-lichenized fungal sporocarp promotes dispersal by wood-feeding termites.</title>
        <authorList>
            <consortium name="DOE Joint Genome Institute"/>
            <person name="Koch R.A."/>
            <person name="Yoon G."/>
            <person name="Arayal U."/>
            <person name="Lail K."/>
            <person name="Amirebrahimi M."/>
            <person name="Labutti K."/>
            <person name="Lipzen A."/>
            <person name="Riley R."/>
            <person name="Barry K."/>
            <person name="Henrissat B."/>
            <person name="Grigoriev I.V."/>
            <person name="Herr J.R."/>
            <person name="Aime M.C."/>
        </authorList>
    </citation>
    <scope>NUCLEOTIDE SEQUENCE</scope>
    <source>
        <strain evidence="3">MCA 3950</strain>
    </source>
</reference>
<accession>A0A9P7VX54</accession>
<gene>
    <name evidence="3" type="ORF">BT62DRAFT_1002733</name>
</gene>
<comment type="caution">
    <text evidence="3">The sequence shown here is derived from an EMBL/GenBank/DDBJ whole genome shotgun (WGS) entry which is preliminary data.</text>
</comment>
<dbReference type="GeneID" id="66099161"/>
<name>A0A9P7VX54_9AGAR</name>
<keyword evidence="2" id="KW-1133">Transmembrane helix</keyword>
<organism evidence="3 4">
    <name type="scientific">Guyanagaster necrorhizus</name>
    <dbReference type="NCBI Taxonomy" id="856835"/>
    <lineage>
        <taxon>Eukaryota</taxon>
        <taxon>Fungi</taxon>
        <taxon>Dikarya</taxon>
        <taxon>Basidiomycota</taxon>
        <taxon>Agaricomycotina</taxon>
        <taxon>Agaricomycetes</taxon>
        <taxon>Agaricomycetidae</taxon>
        <taxon>Agaricales</taxon>
        <taxon>Marasmiineae</taxon>
        <taxon>Physalacriaceae</taxon>
        <taxon>Guyanagaster</taxon>
    </lineage>
</organism>
<feature type="transmembrane region" description="Helical" evidence="2">
    <location>
        <begin position="187"/>
        <end position="207"/>
    </location>
</feature>
<feature type="transmembrane region" description="Helical" evidence="2">
    <location>
        <begin position="115"/>
        <end position="136"/>
    </location>
</feature>
<evidence type="ECO:0000313" key="3">
    <source>
        <dbReference type="EMBL" id="KAG7449161.1"/>
    </source>
</evidence>
<keyword evidence="4" id="KW-1185">Reference proteome</keyword>
<feature type="transmembrane region" description="Helical" evidence="2">
    <location>
        <begin position="80"/>
        <end position="103"/>
    </location>
</feature>
<dbReference type="RefSeq" id="XP_043042661.1">
    <property type="nucleotide sequence ID" value="XM_043176874.1"/>
</dbReference>
<feature type="transmembrane region" description="Helical" evidence="2">
    <location>
        <begin position="228"/>
        <end position="249"/>
    </location>
</feature>
<evidence type="ECO:0000313" key="4">
    <source>
        <dbReference type="Proteomes" id="UP000812287"/>
    </source>
</evidence>
<dbReference type="OrthoDB" id="3351491at2759"/>
<feature type="transmembrane region" description="Helical" evidence="2">
    <location>
        <begin position="20"/>
        <end position="42"/>
    </location>
</feature>
<evidence type="ECO:0008006" key="5">
    <source>
        <dbReference type="Google" id="ProtNLM"/>
    </source>
</evidence>
<proteinExistence type="predicted"/>